<dbReference type="EMBL" id="GDID01005563">
    <property type="protein sequence ID" value="JAP91043.1"/>
    <property type="molecule type" value="Transcribed_RNA"/>
</dbReference>
<proteinExistence type="predicted"/>
<accession>A0A146K2D6</accession>
<evidence type="ECO:0000313" key="1">
    <source>
        <dbReference type="EMBL" id="JAP91043.1"/>
    </source>
</evidence>
<dbReference type="AlphaFoldDB" id="A0A146K2D6"/>
<name>A0A146K2D6_9EUKA</name>
<organism evidence="1">
    <name type="scientific">Trepomonas sp. PC1</name>
    <dbReference type="NCBI Taxonomy" id="1076344"/>
    <lineage>
        <taxon>Eukaryota</taxon>
        <taxon>Metamonada</taxon>
        <taxon>Diplomonadida</taxon>
        <taxon>Hexamitidae</taxon>
        <taxon>Hexamitinae</taxon>
        <taxon>Trepomonas</taxon>
    </lineage>
</organism>
<sequence>LFEKFDDDYFVFKTPKGFVFSPENQRIASTLYDSQSYLIDEKSSKLYLLKFLKTSNQLFLIDQNDVSENKMRSIAGFSQYVEFEEVQPDFYPYKPSLNYISPLKQLVQFLSLFKLDAGLNFKDELIPSLIEILARQFAKTQADLVDNKFILLGNEFETIENTNFVNKEQIYFYTLDYQDDIRRLLQTNQVLQKRQLQLCPLRIMRDLIKCGLKLQLNQLNELKSFLDNKSLPIQLFLAVAHSINSPFQRLFEQKDFEIEFNLEFYAALCLKDCYIDLRHQLTPNTKLLQLSDIHLKSIEGAFQLNSYGKYWSDAQLRLLDESLCEWFKDEPEEENFYEQQMKSVKTELKYLTLKKK</sequence>
<protein>
    <submittedName>
        <fullName evidence="1">Uncharacterized protein</fullName>
    </submittedName>
</protein>
<feature type="non-terminal residue" evidence="1">
    <location>
        <position position="1"/>
    </location>
</feature>
<gene>
    <name evidence="1" type="ORF">TPC1_17456</name>
</gene>
<reference evidence="1" key="1">
    <citation type="submission" date="2015-07" db="EMBL/GenBank/DDBJ databases">
        <title>Adaptation to a free-living lifestyle via gene acquisitions in the diplomonad Trepomonas sp. PC1.</title>
        <authorList>
            <person name="Xu F."/>
            <person name="Jerlstrom-Hultqvist J."/>
            <person name="Kolisko M."/>
            <person name="Simpson A.G.B."/>
            <person name="Roger A.J."/>
            <person name="Svard S.G."/>
            <person name="Andersson J.O."/>
        </authorList>
    </citation>
    <scope>NUCLEOTIDE SEQUENCE</scope>
    <source>
        <strain evidence="1">PC1</strain>
    </source>
</reference>